<dbReference type="EMBL" id="JACRTA010000003">
    <property type="protein sequence ID" value="MBC8569169.1"/>
    <property type="molecule type" value="Genomic_DNA"/>
</dbReference>
<dbReference type="InterPro" id="IPR043756">
    <property type="entry name" value="DUF5702"/>
</dbReference>
<name>A0A926EBF1_9FIRM</name>
<protein>
    <submittedName>
        <fullName evidence="1">Uncharacterized protein</fullName>
    </submittedName>
</protein>
<dbReference type="Pfam" id="PF18960">
    <property type="entry name" value="DUF5702"/>
    <property type="match status" value="1"/>
</dbReference>
<comment type="caution">
    <text evidence="1">The sequence shown here is derived from an EMBL/GenBank/DDBJ whole genome shotgun (WGS) entry which is preliminary data.</text>
</comment>
<keyword evidence="2" id="KW-1185">Reference proteome</keyword>
<evidence type="ECO:0000313" key="2">
    <source>
        <dbReference type="Proteomes" id="UP000610862"/>
    </source>
</evidence>
<accession>A0A926EBF1</accession>
<proteinExistence type="predicted"/>
<organism evidence="1 2">
    <name type="scientific">Lentihominibacter hominis</name>
    <dbReference type="NCBI Taxonomy" id="2763645"/>
    <lineage>
        <taxon>Bacteria</taxon>
        <taxon>Bacillati</taxon>
        <taxon>Bacillota</taxon>
        <taxon>Clostridia</taxon>
        <taxon>Peptostreptococcales</taxon>
        <taxon>Anaerovoracaceae</taxon>
        <taxon>Lentihominibacter</taxon>
    </lineage>
</organism>
<dbReference type="RefSeq" id="WP_187525651.1">
    <property type="nucleotide sequence ID" value="NZ_JACRTA010000003.1"/>
</dbReference>
<gene>
    <name evidence="1" type="ORF">H8692_10405</name>
</gene>
<sequence length="403" mass="45347">MNSKRGSSAVFLMVILAALISITLSLIYGIREECVKSRTDGIMSLAGDSVMSEYNYHIQDEYGLFFLKGNDRQMEEKLMEYVKYSINDMRAVKVESINVSGSRFSAANIDLIKDQILEYMELASAEGRSDVRRSDTEKERSDEISENRILKHGPTAVSLPSAAIPDKSLTSTAESAADNIKEIKNVFKKGTDTYMINQYILKHFNNKNKTISHQHFFRNEAEYILGGELSDGKNEKCVDMALKAMRFPLNLAHIYSDPEKRAETFALAEVMTPGAAAPATQAALAATWAYAESDNDVELLWQGYKVPVNKDKTIWAINLDNAVEGLTGGTIKPDANKGYDYNQYLQILLFFKDENVKISRILDLIQINTRMIYDGDFLINEHSVGITIEAEVNGTYYGYEKKY</sequence>
<evidence type="ECO:0000313" key="1">
    <source>
        <dbReference type="EMBL" id="MBC8569169.1"/>
    </source>
</evidence>
<dbReference type="AlphaFoldDB" id="A0A926EBF1"/>
<reference evidence="1" key="1">
    <citation type="submission" date="2020-08" db="EMBL/GenBank/DDBJ databases">
        <title>Genome public.</title>
        <authorList>
            <person name="Liu C."/>
            <person name="Sun Q."/>
        </authorList>
    </citation>
    <scope>NUCLEOTIDE SEQUENCE</scope>
    <source>
        <strain evidence="1">NSJ-24</strain>
    </source>
</reference>
<dbReference type="Proteomes" id="UP000610862">
    <property type="component" value="Unassembled WGS sequence"/>
</dbReference>